<keyword evidence="2" id="KW-1185">Reference proteome</keyword>
<protein>
    <submittedName>
        <fullName evidence="1">Uncharacterized protein</fullName>
    </submittedName>
</protein>
<dbReference type="Proteomes" id="UP001501285">
    <property type="component" value="Unassembled WGS sequence"/>
</dbReference>
<evidence type="ECO:0000313" key="2">
    <source>
        <dbReference type="Proteomes" id="UP001501285"/>
    </source>
</evidence>
<organism evidence="1 2">
    <name type="scientific">Terrabacter terrae</name>
    <dbReference type="NCBI Taxonomy" id="318434"/>
    <lineage>
        <taxon>Bacteria</taxon>
        <taxon>Bacillati</taxon>
        <taxon>Actinomycetota</taxon>
        <taxon>Actinomycetes</taxon>
        <taxon>Micrococcales</taxon>
        <taxon>Intrasporangiaceae</taxon>
        <taxon>Terrabacter</taxon>
    </lineage>
</organism>
<proteinExistence type="predicted"/>
<dbReference type="EMBL" id="BAAANB010000020">
    <property type="protein sequence ID" value="GAA2030260.1"/>
    <property type="molecule type" value="Genomic_DNA"/>
</dbReference>
<comment type="caution">
    <text evidence="1">The sequence shown here is derived from an EMBL/GenBank/DDBJ whole genome shotgun (WGS) entry which is preliminary data.</text>
</comment>
<accession>A0ABN2U8P0</accession>
<name>A0ABN2U8P0_9MICO</name>
<evidence type="ECO:0000313" key="1">
    <source>
        <dbReference type="EMBL" id="GAA2030260.1"/>
    </source>
</evidence>
<sequence length="83" mass="8792">MHPLGRGVQDRAGELALHDVGEVAARVELQHLADLLAQRHPRQQVVKPLLDREGGIAVGQGVGGVVRHVPTLVDVARLTGDLG</sequence>
<gene>
    <name evidence="1" type="ORF">GCM10009740_19930</name>
</gene>
<reference evidence="1 2" key="1">
    <citation type="journal article" date="2019" name="Int. J. Syst. Evol. Microbiol.">
        <title>The Global Catalogue of Microorganisms (GCM) 10K type strain sequencing project: providing services to taxonomists for standard genome sequencing and annotation.</title>
        <authorList>
            <consortium name="The Broad Institute Genomics Platform"/>
            <consortium name="The Broad Institute Genome Sequencing Center for Infectious Disease"/>
            <person name="Wu L."/>
            <person name="Ma J."/>
        </authorList>
    </citation>
    <scope>NUCLEOTIDE SEQUENCE [LARGE SCALE GENOMIC DNA]</scope>
    <source>
        <strain evidence="1 2">JCM 14283</strain>
    </source>
</reference>